<evidence type="ECO:0000313" key="2">
    <source>
        <dbReference type="EMBL" id="KRO25056.1"/>
    </source>
</evidence>
<dbReference type="Proteomes" id="UP000050920">
    <property type="component" value="Unassembled WGS sequence"/>
</dbReference>
<dbReference type="AlphaFoldDB" id="A0A0R2NL19"/>
<dbReference type="InterPro" id="IPR043129">
    <property type="entry name" value="ATPase_NBD"/>
</dbReference>
<evidence type="ECO:0000313" key="3">
    <source>
        <dbReference type="Proteomes" id="UP000050920"/>
    </source>
</evidence>
<dbReference type="CDD" id="cd24152">
    <property type="entry name" value="ASKHA_NBD_ROK-like"/>
    <property type="match status" value="1"/>
</dbReference>
<comment type="similarity">
    <text evidence="1">Belongs to the ROK (NagC/XylR) family.</text>
</comment>
<dbReference type="PANTHER" id="PTHR18964:SF149">
    <property type="entry name" value="BIFUNCTIONAL UDP-N-ACETYLGLUCOSAMINE 2-EPIMERASE_N-ACETYLMANNOSAMINE KINASE"/>
    <property type="match status" value="1"/>
</dbReference>
<keyword evidence="3" id="KW-1185">Reference proteome</keyword>
<dbReference type="RefSeq" id="WP_024623976.1">
    <property type="nucleotide sequence ID" value="NZ_AYGX02000155.1"/>
</dbReference>
<accession>A0A0R2NL19</accession>
<gene>
    <name evidence="2" type="ORF">DY78_GL001411</name>
</gene>
<organism evidence="2 3">
    <name type="scientific">Lactiplantibacillus fabifermentans DSM 21115</name>
    <dbReference type="NCBI Taxonomy" id="1413187"/>
    <lineage>
        <taxon>Bacteria</taxon>
        <taxon>Bacillati</taxon>
        <taxon>Bacillota</taxon>
        <taxon>Bacilli</taxon>
        <taxon>Lactobacillales</taxon>
        <taxon>Lactobacillaceae</taxon>
        <taxon>Lactiplantibacillus</taxon>
    </lineage>
</organism>
<keyword evidence="2" id="KW-0808">Transferase</keyword>
<protein>
    <submittedName>
        <fullName evidence="2">Sugar kinase and transcription regulator</fullName>
    </submittedName>
</protein>
<proteinExistence type="inferred from homology"/>
<dbReference type="SUPFAM" id="SSF53067">
    <property type="entry name" value="Actin-like ATPase domain"/>
    <property type="match status" value="1"/>
</dbReference>
<dbReference type="Pfam" id="PF00480">
    <property type="entry name" value="ROK"/>
    <property type="match status" value="1"/>
</dbReference>
<dbReference type="InterPro" id="IPR000600">
    <property type="entry name" value="ROK"/>
</dbReference>
<comment type="caution">
    <text evidence="2">The sequence shown here is derived from an EMBL/GenBank/DDBJ whole genome shotgun (WGS) entry which is preliminary data.</text>
</comment>
<dbReference type="GO" id="GO:0016301">
    <property type="term" value="F:kinase activity"/>
    <property type="evidence" value="ECO:0007669"/>
    <property type="project" value="UniProtKB-KW"/>
</dbReference>
<reference evidence="2 3" key="1">
    <citation type="journal article" date="2015" name="Genome Announc.">
        <title>Expanding the biotechnology potential of lactobacilli through comparative genomics of 213 strains and associated genera.</title>
        <authorList>
            <person name="Sun Z."/>
            <person name="Harris H.M."/>
            <person name="McCann A."/>
            <person name="Guo C."/>
            <person name="Argimon S."/>
            <person name="Zhang W."/>
            <person name="Yang X."/>
            <person name="Jeffery I.B."/>
            <person name="Cooney J.C."/>
            <person name="Kagawa T.F."/>
            <person name="Liu W."/>
            <person name="Song Y."/>
            <person name="Salvetti E."/>
            <person name="Wrobel A."/>
            <person name="Rasinkangas P."/>
            <person name="Parkhill J."/>
            <person name="Rea M.C."/>
            <person name="O'Sullivan O."/>
            <person name="Ritari J."/>
            <person name="Douillard F.P."/>
            <person name="Paul Ross R."/>
            <person name="Yang R."/>
            <person name="Briner A.E."/>
            <person name="Felis G.E."/>
            <person name="de Vos W.M."/>
            <person name="Barrangou R."/>
            <person name="Klaenhammer T.R."/>
            <person name="Caufield P.W."/>
            <person name="Cui Y."/>
            <person name="Zhang H."/>
            <person name="O'Toole P.W."/>
        </authorList>
    </citation>
    <scope>NUCLEOTIDE SEQUENCE [LARGE SCALE GENOMIC DNA]</scope>
    <source>
        <strain evidence="2 3">DSM 21115</strain>
    </source>
</reference>
<sequence>MTNYIGIDIGGTSIKCGLVDDSGEISRKTTRPTAQTKDAIMADLKAMVADLQTAGPVAGIGVSMPGVVQADGFLTTAGAVRPFYGINLRDELHELTGLPVVIENDANAAAVAEQWLGAAQNVTDYVSLVLGTGVGGALVINNEIYRGAHARSGEFGWMVVDDDDIDVEMGSLNYRGATVIGLIRRYNQFSDEPVSDARVIFNRANAGETLAHQVLRSYYYSLAKGIINLIVAFDPALVVIGGGISANDTFMYDLNATITQLQANHGSICDLTLPKIVPAALRNNAGMIGAVYQLIKQL</sequence>
<dbReference type="PANTHER" id="PTHR18964">
    <property type="entry name" value="ROK (REPRESSOR, ORF, KINASE) FAMILY"/>
    <property type="match status" value="1"/>
</dbReference>
<evidence type="ECO:0000256" key="1">
    <source>
        <dbReference type="ARBA" id="ARBA00006479"/>
    </source>
</evidence>
<dbReference type="EMBL" id="AYGX02000155">
    <property type="protein sequence ID" value="KRO25056.1"/>
    <property type="molecule type" value="Genomic_DNA"/>
</dbReference>
<keyword evidence="2" id="KW-0418">Kinase</keyword>
<dbReference type="Gene3D" id="3.30.420.40">
    <property type="match status" value="2"/>
</dbReference>
<name>A0A0R2NL19_9LACO</name>